<feature type="region of interest" description="Disordered" evidence="1">
    <location>
        <begin position="22"/>
        <end position="54"/>
    </location>
</feature>
<dbReference type="SUPFAM" id="SSF50630">
    <property type="entry name" value="Acid proteases"/>
    <property type="match status" value="1"/>
</dbReference>
<dbReference type="InterPro" id="IPR001969">
    <property type="entry name" value="Aspartic_peptidase_AS"/>
</dbReference>
<dbReference type="EMBL" id="KK119822">
    <property type="protein sequence ID" value="KFM76841.1"/>
    <property type="molecule type" value="Genomic_DNA"/>
</dbReference>
<dbReference type="CDD" id="cd00303">
    <property type="entry name" value="retropepsin_like"/>
    <property type="match status" value="1"/>
</dbReference>
<gene>
    <name evidence="2" type="ORF">X975_19818</name>
</gene>
<dbReference type="InterPro" id="IPR021109">
    <property type="entry name" value="Peptidase_aspartic_dom_sf"/>
</dbReference>
<feature type="non-terminal residue" evidence="2">
    <location>
        <position position="334"/>
    </location>
</feature>
<evidence type="ECO:0008006" key="4">
    <source>
        <dbReference type="Google" id="ProtNLM"/>
    </source>
</evidence>
<reference evidence="2 3" key="1">
    <citation type="submission" date="2013-11" db="EMBL/GenBank/DDBJ databases">
        <title>Genome sequencing of Stegodyphus mimosarum.</title>
        <authorList>
            <person name="Bechsgaard J."/>
        </authorList>
    </citation>
    <scope>NUCLEOTIDE SEQUENCE [LARGE SCALE GENOMIC DNA]</scope>
</reference>
<dbReference type="PROSITE" id="PS00141">
    <property type="entry name" value="ASP_PROTEASE"/>
    <property type="match status" value="1"/>
</dbReference>
<dbReference type="Pfam" id="PF13975">
    <property type="entry name" value="gag-asp_proteas"/>
    <property type="match status" value="1"/>
</dbReference>
<organism evidence="2 3">
    <name type="scientific">Stegodyphus mimosarum</name>
    <name type="common">African social velvet spider</name>
    <dbReference type="NCBI Taxonomy" id="407821"/>
    <lineage>
        <taxon>Eukaryota</taxon>
        <taxon>Metazoa</taxon>
        <taxon>Ecdysozoa</taxon>
        <taxon>Arthropoda</taxon>
        <taxon>Chelicerata</taxon>
        <taxon>Arachnida</taxon>
        <taxon>Araneae</taxon>
        <taxon>Araneomorphae</taxon>
        <taxon>Entelegynae</taxon>
        <taxon>Eresoidea</taxon>
        <taxon>Eresidae</taxon>
        <taxon>Stegodyphus</taxon>
    </lineage>
</organism>
<protein>
    <recommendedName>
        <fullName evidence="4">Peptidase A2 domain-containing protein</fullName>
    </recommendedName>
</protein>
<keyword evidence="3" id="KW-1185">Reference proteome</keyword>
<sequence>MIWKRSNKKPKWNCRAEGHVPRNCRTSRGRENNTISQQRSRNEINDHNAGRSWNDSEKPCFKALKTSAVSSNSNGLSINGHIDGVPCNMIIDTGANVTIIRKDLAPLFKDKLIWTPSCVTLQTASGEEMDVEGKLNVNITLGSAAYHHTAFVADTTDLCILGLYFLRKYNVSLAKNNKLLSAFEDMTIDQQKGSSARNADVSSERPCSESCRNCTGVEEKPKTISNSPSQMLIGHDFRLPCDLLFGRPVDAPSSPEKCIQDVQSRFEPERVYLATEKMKTRYNARDAGHCFNGDKINNKTVFTLRLDICGIKQSGRQKDMGLDNIIMWNLFRAN</sequence>
<dbReference type="GO" id="GO:0004190">
    <property type="term" value="F:aspartic-type endopeptidase activity"/>
    <property type="evidence" value="ECO:0007669"/>
    <property type="project" value="InterPro"/>
</dbReference>
<feature type="compositionally biased region" description="Basic and acidic residues" evidence="1">
    <location>
        <begin position="40"/>
        <end position="54"/>
    </location>
</feature>
<evidence type="ECO:0000256" key="1">
    <source>
        <dbReference type="SAM" id="MobiDB-lite"/>
    </source>
</evidence>
<dbReference type="Gene3D" id="2.40.70.10">
    <property type="entry name" value="Acid Proteases"/>
    <property type="match status" value="1"/>
</dbReference>
<dbReference type="OrthoDB" id="6435686at2759"/>
<name>A0A087UHK2_STEMI</name>
<accession>A0A087UHK2</accession>
<dbReference type="AlphaFoldDB" id="A0A087UHK2"/>
<dbReference type="GO" id="GO:0006508">
    <property type="term" value="P:proteolysis"/>
    <property type="evidence" value="ECO:0007669"/>
    <property type="project" value="InterPro"/>
</dbReference>
<evidence type="ECO:0000313" key="2">
    <source>
        <dbReference type="EMBL" id="KFM76841.1"/>
    </source>
</evidence>
<dbReference type="Proteomes" id="UP000054359">
    <property type="component" value="Unassembled WGS sequence"/>
</dbReference>
<evidence type="ECO:0000313" key="3">
    <source>
        <dbReference type="Proteomes" id="UP000054359"/>
    </source>
</evidence>
<proteinExistence type="predicted"/>